<dbReference type="GO" id="GO:0044550">
    <property type="term" value="P:secondary metabolite biosynthetic process"/>
    <property type="evidence" value="ECO:0007669"/>
    <property type="project" value="TreeGrafter"/>
</dbReference>
<dbReference type="HOGENOM" id="CLU_009665_6_4_1"/>
<dbReference type="InterPro" id="IPR036188">
    <property type="entry name" value="FAD/NAD-bd_sf"/>
</dbReference>
<sequence length="300" mass="32745">MPSYQPPPLRIAIIGGGPGGLGSAIALSSLPNVVVTLYERAKELREIGAGIRVGNGLSGEIVKESPLSKYPIRYHPQRVRRTRLQSALISKVPEGVIKLNKKLVGLEDLSENGVKLTFEDGSEVIADLVVGGDGIRSDYDPRVLEALSVVPEGHWKEFSAFAGPRLEKLTAWNEKIVLIGDASHPLSGAFGSGATFAMEDGWILARAIEYSRGVGGNLSRALEVFDSIRSPYYARMYTHLDEQKQKVQNSKATNQGQSFELTLRTRIAAFGGEEKLSWIYGNDIGEVWSDFLRTSEKSDA</sequence>
<organism evidence="4 5">
    <name type="scientific">Glarea lozoyensis (strain ATCC 74030 / MF5533)</name>
    <dbReference type="NCBI Taxonomy" id="1104152"/>
    <lineage>
        <taxon>Eukaryota</taxon>
        <taxon>Fungi</taxon>
        <taxon>Dikarya</taxon>
        <taxon>Ascomycota</taxon>
        <taxon>Pezizomycotina</taxon>
        <taxon>Leotiomycetes</taxon>
        <taxon>Helotiales</taxon>
        <taxon>Helotiaceae</taxon>
        <taxon>Glarea</taxon>
    </lineage>
</organism>
<dbReference type="Gene3D" id="3.50.50.60">
    <property type="entry name" value="FAD/NAD(P)-binding domain"/>
    <property type="match status" value="2"/>
</dbReference>
<keyword evidence="3" id="KW-0560">Oxidoreductase</keyword>
<keyword evidence="1" id="KW-0285">Flavoprotein</keyword>
<keyword evidence="2" id="KW-0274">FAD</keyword>
<dbReference type="InterPro" id="IPR051104">
    <property type="entry name" value="FAD_monoxygenase"/>
</dbReference>
<evidence type="ECO:0000256" key="3">
    <source>
        <dbReference type="ARBA" id="ARBA00023002"/>
    </source>
</evidence>
<comment type="caution">
    <text evidence="4">The sequence shown here is derived from an EMBL/GenBank/DDBJ whole genome shotgun (WGS) entry which is preliminary data.</text>
</comment>
<dbReference type="EMBL" id="AGUE01000228">
    <property type="protein sequence ID" value="EHK96710.1"/>
    <property type="molecule type" value="Genomic_DNA"/>
</dbReference>
<dbReference type="AlphaFoldDB" id="H0EXM6"/>
<dbReference type="GO" id="GO:0016491">
    <property type="term" value="F:oxidoreductase activity"/>
    <property type="evidence" value="ECO:0007669"/>
    <property type="project" value="UniProtKB-KW"/>
</dbReference>
<evidence type="ECO:0000256" key="1">
    <source>
        <dbReference type="ARBA" id="ARBA00022630"/>
    </source>
</evidence>
<protein>
    <submittedName>
        <fullName evidence="4">Putative 3-hydroxybenzoate 6-hydroxylase</fullName>
    </submittedName>
</protein>
<evidence type="ECO:0000313" key="5">
    <source>
        <dbReference type="Proteomes" id="UP000005446"/>
    </source>
</evidence>
<dbReference type="SUPFAM" id="SSF51905">
    <property type="entry name" value="FAD/NAD(P)-binding domain"/>
    <property type="match status" value="1"/>
</dbReference>
<name>H0EXM6_GLAL7</name>
<evidence type="ECO:0000313" key="4">
    <source>
        <dbReference type="EMBL" id="EHK96710.1"/>
    </source>
</evidence>
<dbReference type="PANTHER" id="PTHR46720">
    <property type="entry name" value="HYDROXYLASE, PUTATIVE (AFU_ORTHOLOGUE AFUA_3G01460)-RELATED"/>
    <property type="match status" value="1"/>
</dbReference>
<proteinExistence type="predicted"/>
<dbReference type="PANTHER" id="PTHR46720:SF3">
    <property type="entry name" value="FAD-BINDING DOMAIN-CONTAINING PROTEIN-RELATED"/>
    <property type="match status" value="1"/>
</dbReference>
<dbReference type="OrthoDB" id="417877at2759"/>
<accession>H0EXM6</accession>
<evidence type="ECO:0000256" key="2">
    <source>
        <dbReference type="ARBA" id="ARBA00022827"/>
    </source>
</evidence>
<reference evidence="4 5" key="1">
    <citation type="journal article" date="2012" name="Eukaryot. Cell">
        <title>Genome sequence of the fungus Glarea lozoyensis: the first genome sequence of a species from the Helotiaceae family.</title>
        <authorList>
            <person name="Youssar L."/>
            <person name="Gruening B.A."/>
            <person name="Erxleben A."/>
            <person name="Guenther S."/>
            <person name="Huettel W."/>
        </authorList>
    </citation>
    <scope>NUCLEOTIDE SEQUENCE [LARGE SCALE GENOMIC DNA]</scope>
    <source>
        <strain evidence="5">ATCC 74030 / MF5533</strain>
    </source>
</reference>
<gene>
    <name evidence="4" type="ORF">M7I_7565</name>
</gene>
<dbReference type="Proteomes" id="UP000005446">
    <property type="component" value="Unassembled WGS sequence"/>
</dbReference>
<dbReference type="InParanoid" id="H0EXM6"/>
<keyword evidence="5" id="KW-1185">Reference proteome</keyword>